<proteinExistence type="predicted"/>
<dbReference type="EMBL" id="JAGKHQ010000016">
    <property type="protein sequence ID" value="KAG7495307.1"/>
    <property type="molecule type" value="Genomic_DNA"/>
</dbReference>
<evidence type="ECO:0000313" key="2">
    <source>
        <dbReference type="EMBL" id="KAG7495307.1"/>
    </source>
</evidence>
<gene>
    <name evidence="2" type="ORF">JOB18_047171</name>
</gene>
<name>A0AAV6QR12_SOLSE</name>
<dbReference type="Proteomes" id="UP000693946">
    <property type="component" value="Linkage Group LG4"/>
</dbReference>
<accession>A0AAV6QR12</accession>
<sequence length="71" mass="7837">MHLLVRIGCVLHDDRRSVHGSSSSHHTAGKSASLISSGTILSRNQKTCPIFNNCHMQAIGKTDFHKPEKRT</sequence>
<feature type="region of interest" description="Disordered" evidence="1">
    <location>
        <begin position="16"/>
        <end position="36"/>
    </location>
</feature>
<dbReference type="AlphaFoldDB" id="A0AAV6QR12"/>
<keyword evidence="3" id="KW-1185">Reference proteome</keyword>
<reference evidence="2 3" key="1">
    <citation type="journal article" date="2021" name="Sci. Rep.">
        <title>Chromosome anchoring in Senegalese sole (Solea senegalensis) reveals sex-associated markers and genome rearrangements in flatfish.</title>
        <authorList>
            <person name="Guerrero-Cozar I."/>
            <person name="Gomez-Garrido J."/>
            <person name="Berbel C."/>
            <person name="Martinez-Blanch J.F."/>
            <person name="Alioto T."/>
            <person name="Claros M.G."/>
            <person name="Gagnaire P.A."/>
            <person name="Manchado M."/>
        </authorList>
    </citation>
    <scope>NUCLEOTIDE SEQUENCE [LARGE SCALE GENOMIC DNA]</scope>
    <source>
        <strain evidence="2">Sse05_10M</strain>
    </source>
</reference>
<evidence type="ECO:0000256" key="1">
    <source>
        <dbReference type="SAM" id="MobiDB-lite"/>
    </source>
</evidence>
<organism evidence="2 3">
    <name type="scientific">Solea senegalensis</name>
    <name type="common">Senegalese sole</name>
    <dbReference type="NCBI Taxonomy" id="28829"/>
    <lineage>
        <taxon>Eukaryota</taxon>
        <taxon>Metazoa</taxon>
        <taxon>Chordata</taxon>
        <taxon>Craniata</taxon>
        <taxon>Vertebrata</taxon>
        <taxon>Euteleostomi</taxon>
        <taxon>Actinopterygii</taxon>
        <taxon>Neopterygii</taxon>
        <taxon>Teleostei</taxon>
        <taxon>Neoteleostei</taxon>
        <taxon>Acanthomorphata</taxon>
        <taxon>Carangaria</taxon>
        <taxon>Pleuronectiformes</taxon>
        <taxon>Pleuronectoidei</taxon>
        <taxon>Soleidae</taxon>
        <taxon>Solea</taxon>
    </lineage>
</organism>
<comment type="caution">
    <text evidence="2">The sequence shown here is derived from an EMBL/GenBank/DDBJ whole genome shotgun (WGS) entry which is preliminary data.</text>
</comment>
<feature type="compositionally biased region" description="Low complexity" evidence="1">
    <location>
        <begin position="19"/>
        <end position="33"/>
    </location>
</feature>
<protein>
    <submittedName>
        <fullName evidence="2">Uncharacterized protein</fullName>
    </submittedName>
</protein>
<evidence type="ECO:0000313" key="3">
    <source>
        <dbReference type="Proteomes" id="UP000693946"/>
    </source>
</evidence>